<keyword evidence="1" id="KW-1133">Transmembrane helix</keyword>
<dbReference type="EMBL" id="FNYE01000020">
    <property type="protein sequence ID" value="SEJ83771.1"/>
    <property type="molecule type" value="Genomic_DNA"/>
</dbReference>
<gene>
    <name evidence="2" type="ORF">SAMN05192539_102015</name>
</gene>
<dbReference type="STRING" id="667676.SAMN05192539_102015"/>
<evidence type="ECO:0000313" key="2">
    <source>
        <dbReference type="EMBL" id="SEJ83771.1"/>
    </source>
</evidence>
<evidence type="ECO:0000256" key="1">
    <source>
        <dbReference type="SAM" id="Phobius"/>
    </source>
</evidence>
<feature type="transmembrane region" description="Helical" evidence="1">
    <location>
        <begin position="42"/>
        <end position="66"/>
    </location>
</feature>
<feature type="transmembrane region" description="Helical" evidence="1">
    <location>
        <begin position="118"/>
        <end position="139"/>
    </location>
</feature>
<feature type="transmembrane region" description="Helical" evidence="1">
    <location>
        <begin position="160"/>
        <end position="179"/>
    </location>
</feature>
<evidence type="ECO:0000313" key="3">
    <source>
        <dbReference type="Proteomes" id="UP000198866"/>
    </source>
</evidence>
<accession>A0A1H7C263</accession>
<protein>
    <submittedName>
        <fullName evidence="2">Membrane protein DedA, SNARE-associated domain</fullName>
    </submittedName>
</protein>
<organism evidence="2 3">
    <name type="scientific">Paraburkholderia diazotrophica</name>
    <dbReference type="NCBI Taxonomy" id="667676"/>
    <lineage>
        <taxon>Bacteria</taxon>
        <taxon>Pseudomonadati</taxon>
        <taxon>Pseudomonadota</taxon>
        <taxon>Betaproteobacteria</taxon>
        <taxon>Burkholderiales</taxon>
        <taxon>Burkholderiaceae</taxon>
        <taxon>Paraburkholderia</taxon>
    </lineage>
</organism>
<dbReference type="AlphaFoldDB" id="A0A1H7C263"/>
<dbReference type="OrthoDB" id="9090138at2"/>
<keyword evidence="1" id="KW-0472">Membrane</keyword>
<proteinExistence type="predicted"/>
<keyword evidence="3" id="KW-1185">Reference proteome</keyword>
<sequence>MSTLATLFVVVLLLNLMPAFAPPTWMAMSWVGFNVAEVNPFLLAVVAAGAATIGRLVLATFARSLVRGRLMRESDRQNIEVVEAWLKKRKKLTVGAFFLYALGPFPSNYLFIAYGLSGLPLAIIGAAFFAGRTISYSIWAHLGRLASTYADPEFQFEGGYLSGYFVVMQVALLGFVYIITKLDWKMLIEERKLKWRRAMSKTEVGGRGHTAKH</sequence>
<dbReference type="Proteomes" id="UP000198866">
    <property type="component" value="Unassembled WGS sequence"/>
</dbReference>
<name>A0A1H7C263_9BURK</name>
<reference evidence="3" key="1">
    <citation type="submission" date="2016-10" db="EMBL/GenBank/DDBJ databases">
        <authorList>
            <person name="Varghese N."/>
            <person name="Submissions S."/>
        </authorList>
    </citation>
    <scope>NUCLEOTIDE SEQUENCE [LARGE SCALE GENOMIC DNA]</scope>
    <source>
        <strain evidence="3">LMG 26031</strain>
    </source>
</reference>
<feature type="transmembrane region" description="Helical" evidence="1">
    <location>
        <begin position="92"/>
        <end position="112"/>
    </location>
</feature>
<dbReference type="RefSeq" id="WP_090869434.1">
    <property type="nucleotide sequence ID" value="NZ_FNYE01000020.1"/>
</dbReference>
<keyword evidence="1" id="KW-0812">Transmembrane</keyword>